<dbReference type="STRING" id="1121881.SAMN02745225_00946"/>
<reference evidence="8" key="1">
    <citation type="submission" date="2016-11" db="EMBL/GenBank/DDBJ databases">
        <authorList>
            <person name="Varghese N."/>
            <person name="Submissions S."/>
        </authorList>
    </citation>
    <scope>NUCLEOTIDE SEQUENCE [LARGE SCALE GENOMIC DNA]</scope>
    <source>
        <strain evidence="8">DSM 19514</strain>
    </source>
</reference>
<sequence>MSKISGIPGASQVLEFSEKIIYLVIAITLVVMSVISLISSTKALANVVVHGDVILGLTSVLNDILFVIILMELLGTVITHLSEGGFQLRPFLIIGIISSVRRVLVLGAQLSTTRRLSTVAFDHALIELGVDATIVVILTVSLFIIQKIRSQSTKKENETLYGELETKMGSQH</sequence>
<feature type="transmembrane region" description="Helical" evidence="6">
    <location>
        <begin position="53"/>
        <end position="74"/>
    </location>
</feature>
<keyword evidence="3 6" id="KW-0812">Transmembrane</keyword>
<protein>
    <submittedName>
        <fullName evidence="7">Phosphate-starvation-inducible E</fullName>
    </submittedName>
</protein>
<evidence type="ECO:0000256" key="5">
    <source>
        <dbReference type="ARBA" id="ARBA00023136"/>
    </source>
</evidence>
<evidence type="ECO:0000256" key="3">
    <source>
        <dbReference type="ARBA" id="ARBA00022692"/>
    </source>
</evidence>
<organism evidence="7 8">
    <name type="scientific">Ferrithrix thermotolerans DSM 19514</name>
    <dbReference type="NCBI Taxonomy" id="1121881"/>
    <lineage>
        <taxon>Bacteria</taxon>
        <taxon>Bacillati</taxon>
        <taxon>Actinomycetota</taxon>
        <taxon>Acidimicrobiia</taxon>
        <taxon>Acidimicrobiales</taxon>
        <taxon>Acidimicrobiaceae</taxon>
        <taxon>Ferrithrix</taxon>
    </lineage>
</organism>
<dbReference type="AlphaFoldDB" id="A0A1M4UF49"/>
<evidence type="ECO:0000313" key="7">
    <source>
        <dbReference type="EMBL" id="SHE55421.1"/>
    </source>
</evidence>
<dbReference type="RefSeq" id="WP_072789323.1">
    <property type="nucleotide sequence ID" value="NZ_FQUL01000010.1"/>
</dbReference>
<evidence type="ECO:0000256" key="2">
    <source>
        <dbReference type="ARBA" id="ARBA00022475"/>
    </source>
</evidence>
<evidence type="ECO:0000256" key="1">
    <source>
        <dbReference type="ARBA" id="ARBA00004651"/>
    </source>
</evidence>
<dbReference type="Pfam" id="PF06146">
    <property type="entry name" value="PsiE"/>
    <property type="match status" value="1"/>
</dbReference>
<name>A0A1M4UF49_9ACTN</name>
<evidence type="ECO:0000256" key="4">
    <source>
        <dbReference type="ARBA" id="ARBA00022989"/>
    </source>
</evidence>
<dbReference type="Proteomes" id="UP000184295">
    <property type="component" value="Unassembled WGS sequence"/>
</dbReference>
<gene>
    <name evidence="7" type="ORF">SAMN02745225_00946</name>
</gene>
<dbReference type="GO" id="GO:0005886">
    <property type="term" value="C:plasma membrane"/>
    <property type="evidence" value="ECO:0007669"/>
    <property type="project" value="UniProtKB-SubCell"/>
</dbReference>
<keyword evidence="8" id="KW-1185">Reference proteome</keyword>
<dbReference type="EMBL" id="FQUL01000010">
    <property type="protein sequence ID" value="SHE55421.1"/>
    <property type="molecule type" value="Genomic_DNA"/>
</dbReference>
<feature type="transmembrane region" description="Helical" evidence="6">
    <location>
        <begin position="20"/>
        <end position="41"/>
    </location>
</feature>
<evidence type="ECO:0000313" key="8">
    <source>
        <dbReference type="Proteomes" id="UP000184295"/>
    </source>
</evidence>
<dbReference type="InterPro" id="IPR020948">
    <property type="entry name" value="P_starv_induced_PsiE-like"/>
</dbReference>
<proteinExistence type="predicted"/>
<feature type="transmembrane region" description="Helical" evidence="6">
    <location>
        <begin position="124"/>
        <end position="145"/>
    </location>
</feature>
<keyword evidence="5 6" id="KW-0472">Membrane</keyword>
<evidence type="ECO:0000256" key="6">
    <source>
        <dbReference type="SAM" id="Phobius"/>
    </source>
</evidence>
<accession>A0A1M4UF49</accession>
<keyword evidence="2" id="KW-1003">Cell membrane</keyword>
<comment type="subcellular location">
    <subcellularLocation>
        <location evidence="1">Cell membrane</location>
        <topology evidence="1">Multi-pass membrane protein</topology>
    </subcellularLocation>
</comment>
<keyword evidence="4 6" id="KW-1133">Transmembrane helix</keyword>